<gene>
    <name evidence="2" type="ORF">FYJ25_09830</name>
</gene>
<evidence type="ECO:0000259" key="1">
    <source>
        <dbReference type="Pfam" id="PF00455"/>
    </source>
</evidence>
<protein>
    <submittedName>
        <fullName evidence="2">DeoR/GlpR transcriptional regulator</fullName>
    </submittedName>
</protein>
<feature type="domain" description="DeoR-like transcriptional repressor C-terminal sensor" evidence="1">
    <location>
        <begin position="1"/>
        <end position="36"/>
    </location>
</feature>
<sequence length="55" mass="6165">MHQSDQVIVLMDSSKVGKKCSYKICDISDVDLIISDGKLPEDLLEECQKNQVIVL</sequence>
<reference evidence="2 3" key="1">
    <citation type="submission" date="2019-08" db="EMBL/GenBank/DDBJ databases">
        <title>In-depth cultivation of the pig gut microbiome towards novel bacterial diversity and tailored functional studies.</title>
        <authorList>
            <person name="Wylensek D."/>
            <person name="Hitch T.C.A."/>
            <person name="Clavel T."/>
        </authorList>
    </citation>
    <scope>NUCLEOTIDE SEQUENCE [LARGE SCALE GENOMIC DNA]</scope>
    <source>
        <strain evidence="2 3">BSM-383-APC-4H</strain>
    </source>
</reference>
<evidence type="ECO:0000313" key="2">
    <source>
        <dbReference type="EMBL" id="MSU82629.1"/>
    </source>
</evidence>
<dbReference type="Pfam" id="PF00455">
    <property type="entry name" value="DeoRC"/>
    <property type="match status" value="1"/>
</dbReference>
<dbReference type="Proteomes" id="UP000433359">
    <property type="component" value="Unassembled WGS sequence"/>
</dbReference>
<proteinExistence type="predicted"/>
<organism evidence="2 3">
    <name type="scientific">Anaerobutyricum soehngenii</name>
    <dbReference type="NCBI Taxonomy" id="105843"/>
    <lineage>
        <taxon>Bacteria</taxon>
        <taxon>Bacillati</taxon>
        <taxon>Bacillota</taxon>
        <taxon>Clostridia</taxon>
        <taxon>Lachnospirales</taxon>
        <taxon>Lachnospiraceae</taxon>
        <taxon>Anaerobutyricum</taxon>
    </lineage>
</organism>
<accession>A0A6N7Y0Q1</accession>
<name>A0A6N7Y0Q1_9FIRM</name>
<comment type="caution">
    <text evidence="2">The sequence shown here is derived from an EMBL/GenBank/DDBJ whole genome shotgun (WGS) entry which is preliminary data.</text>
</comment>
<evidence type="ECO:0000313" key="3">
    <source>
        <dbReference type="Proteomes" id="UP000433359"/>
    </source>
</evidence>
<dbReference type="InterPro" id="IPR037171">
    <property type="entry name" value="NagB/RpiA_transferase-like"/>
</dbReference>
<dbReference type="InterPro" id="IPR014036">
    <property type="entry name" value="DeoR-like_C"/>
</dbReference>
<dbReference type="EMBL" id="VULP01000020">
    <property type="protein sequence ID" value="MSU82629.1"/>
    <property type="molecule type" value="Genomic_DNA"/>
</dbReference>
<dbReference type="AlphaFoldDB" id="A0A6N7Y0Q1"/>
<dbReference type="SUPFAM" id="SSF100950">
    <property type="entry name" value="NagB/RpiA/CoA transferase-like"/>
    <property type="match status" value="1"/>
</dbReference>